<reference evidence="1 2" key="1">
    <citation type="submission" date="2024-04" db="EMBL/GenBank/DDBJ databases">
        <authorList>
            <person name="Fracassetti M."/>
        </authorList>
    </citation>
    <scope>NUCLEOTIDE SEQUENCE [LARGE SCALE GENOMIC DNA]</scope>
</reference>
<evidence type="ECO:0008006" key="3">
    <source>
        <dbReference type="Google" id="ProtNLM"/>
    </source>
</evidence>
<evidence type="ECO:0000313" key="1">
    <source>
        <dbReference type="EMBL" id="CAL1394642.1"/>
    </source>
</evidence>
<accession>A0AAV2F9D2</accession>
<protein>
    <recommendedName>
        <fullName evidence="3">UBN2 domain-containing protein</fullName>
    </recommendedName>
</protein>
<proteinExistence type="predicted"/>
<dbReference type="EMBL" id="OZ034819">
    <property type="protein sequence ID" value="CAL1394642.1"/>
    <property type="molecule type" value="Genomic_DNA"/>
</dbReference>
<dbReference type="PANTHER" id="PTHR34676">
    <property type="entry name" value="DUF4219 DOMAIN-CONTAINING PROTEIN-RELATED"/>
    <property type="match status" value="1"/>
</dbReference>
<dbReference type="Pfam" id="PF14223">
    <property type="entry name" value="Retrotran_gag_2"/>
    <property type="match status" value="1"/>
</dbReference>
<dbReference type="AlphaFoldDB" id="A0AAV2F9D2"/>
<organism evidence="1 2">
    <name type="scientific">Linum trigynum</name>
    <dbReference type="NCBI Taxonomy" id="586398"/>
    <lineage>
        <taxon>Eukaryota</taxon>
        <taxon>Viridiplantae</taxon>
        <taxon>Streptophyta</taxon>
        <taxon>Embryophyta</taxon>
        <taxon>Tracheophyta</taxon>
        <taxon>Spermatophyta</taxon>
        <taxon>Magnoliopsida</taxon>
        <taxon>eudicotyledons</taxon>
        <taxon>Gunneridae</taxon>
        <taxon>Pentapetalae</taxon>
        <taxon>rosids</taxon>
        <taxon>fabids</taxon>
        <taxon>Malpighiales</taxon>
        <taxon>Linaceae</taxon>
        <taxon>Linum</taxon>
    </lineage>
</organism>
<evidence type="ECO:0000313" key="2">
    <source>
        <dbReference type="Proteomes" id="UP001497516"/>
    </source>
</evidence>
<gene>
    <name evidence="1" type="ORF">LTRI10_LOCUS35132</name>
</gene>
<dbReference type="Proteomes" id="UP001497516">
    <property type="component" value="Chromosome 6"/>
</dbReference>
<keyword evidence="2" id="KW-1185">Reference proteome</keyword>
<dbReference type="PANTHER" id="PTHR34676:SF8">
    <property type="entry name" value="TRANSMEMBRANE PROTEIN"/>
    <property type="match status" value="1"/>
</dbReference>
<sequence>MVPDEADKVENCESAREIWRTLETTYEGTSNIKETHIDLLMHEYEAFDMMPGENIHDMYSRFTILINKLKGLCKTFVTKDLIRNILRFLPKEWLPKWTAIEEATNLNILAMDELIGSLLNHEHVIKQVDRDDEKRRHSLVFKSQVHDYESDNDTEFDKEFVLVSRKFHRMLKYKSGQKRHGE</sequence>
<name>A0AAV2F9D2_9ROSI</name>